<keyword evidence="4" id="KW-1134">Transmembrane beta strand</keyword>
<evidence type="ECO:0000256" key="1">
    <source>
        <dbReference type="ARBA" id="ARBA00004442"/>
    </source>
</evidence>
<feature type="signal peptide" evidence="8">
    <location>
        <begin position="1"/>
        <end position="29"/>
    </location>
</feature>
<keyword evidence="13" id="KW-1185">Reference proteome</keyword>
<evidence type="ECO:0000256" key="5">
    <source>
        <dbReference type="ARBA" id="ARBA00023136"/>
    </source>
</evidence>
<evidence type="ECO:0000259" key="11">
    <source>
        <dbReference type="Pfam" id="PF17243"/>
    </source>
</evidence>
<dbReference type="KEGG" id="azz:DEW08_05035"/>
<dbReference type="AlphaFoldDB" id="A0A2S2CMZ2"/>
<proteinExistence type="inferred from homology"/>
<feature type="domain" description="TamA POTRA" evidence="11">
    <location>
        <begin position="62"/>
        <end position="145"/>
    </location>
</feature>
<comment type="similarity">
    <text evidence="2">Belongs to the TamA family.</text>
</comment>
<dbReference type="Pfam" id="PF07244">
    <property type="entry name" value="POTRA"/>
    <property type="match status" value="1"/>
</dbReference>
<comment type="subcellular location">
    <subcellularLocation>
        <location evidence="1">Cell outer membrane</location>
    </subcellularLocation>
</comment>
<sequence length="643" mass="68391">MGSMNRSASAPLLPSALIAAALLAVPAAAGFAQDATAPPAAPPAAPDAQAGEEPAAGRLPYEVELTGVEGDLNDLLRASSSLVELKDDPPPSLIGLERRAESDRDRLQAALRSAGYYDARLDIRIDGDARPADAQPVKVTVAVEPGPLYRIKTVTAATAGGAPLPGDAIDPAEFGLKAGEPARGQLVLDAEGALVGRLVQRGYGYAKVPDRRVVVDHSDRTMDVAYTVDPGPLVRYGETRITGLEGVDEDLVRGRLPWKPGEVYVPAQTDKARQDIAKLEVFDTVRVRLADQPGPDGVTPVEVNVVERKRRFIGAGVTYSTEEGIGANAYWGHRNLFGGAEQLRVGVDVGRVAGSSGGKASTADNLPDLRFNVNFRKPDFLLLKQSLVLNFQVVSDQPPAYDRVATVLSGSLEWQATDRLTLSYGVSGERGRVRTQERTYQTAFVGVPLAAAWNGTDDLLNPTRGYRLSAQVTPWFPAGGDTDRPFTSTLLNGSVYHDIAGDGRYVAAGRIGLGSIVGATLDQIPPDHRFYAGGGGSVRGYGFQKAGPRDRFDDPSGGRSLFEIGAELRIKVTDSIGVVPFVDAGTVYDRAFPDFSEPLRVGTGVGLRYYTDFGPLRVDVGVPLNAAGGDARWQLYLSLGQAF</sequence>
<evidence type="ECO:0000259" key="10">
    <source>
        <dbReference type="Pfam" id="PF07244"/>
    </source>
</evidence>
<accession>A0A2S2CMZ2</accession>
<dbReference type="InterPro" id="IPR035243">
    <property type="entry name" value="TamA_POTRA_Dom_1"/>
</dbReference>
<dbReference type="OrthoDB" id="9769707at2"/>
<organism evidence="12 13">
    <name type="scientific">Azospirillum thermophilum</name>
    <dbReference type="NCBI Taxonomy" id="2202148"/>
    <lineage>
        <taxon>Bacteria</taxon>
        <taxon>Pseudomonadati</taxon>
        <taxon>Pseudomonadota</taxon>
        <taxon>Alphaproteobacteria</taxon>
        <taxon>Rhodospirillales</taxon>
        <taxon>Azospirillaceae</taxon>
        <taxon>Azospirillum</taxon>
    </lineage>
</organism>
<feature type="domain" description="POTRA" evidence="10">
    <location>
        <begin position="235"/>
        <end position="308"/>
    </location>
</feature>
<evidence type="ECO:0000259" key="9">
    <source>
        <dbReference type="Pfam" id="PF01103"/>
    </source>
</evidence>
<dbReference type="Gene3D" id="2.40.160.50">
    <property type="entry name" value="membrane protein fhac: a member of the omp85/tpsb transporter family"/>
    <property type="match status" value="1"/>
</dbReference>
<dbReference type="Proteomes" id="UP000245629">
    <property type="component" value="Chromosome 1"/>
</dbReference>
<evidence type="ECO:0000256" key="6">
    <source>
        <dbReference type="ARBA" id="ARBA00033063"/>
    </source>
</evidence>
<dbReference type="GO" id="GO:0009279">
    <property type="term" value="C:cell outer membrane"/>
    <property type="evidence" value="ECO:0007669"/>
    <property type="project" value="UniProtKB-SubCell"/>
</dbReference>
<dbReference type="InterPro" id="IPR000184">
    <property type="entry name" value="Bac_surfAg_D15"/>
</dbReference>
<dbReference type="Pfam" id="PF01103">
    <property type="entry name" value="Omp85"/>
    <property type="match status" value="1"/>
</dbReference>
<evidence type="ECO:0000313" key="12">
    <source>
        <dbReference type="EMBL" id="AWK85871.1"/>
    </source>
</evidence>
<evidence type="ECO:0000256" key="4">
    <source>
        <dbReference type="ARBA" id="ARBA00022452"/>
    </source>
</evidence>
<dbReference type="PANTHER" id="PTHR12815:SF42">
    <property type="entry name" value="BACTERIAL SURFACE ANTIGEN (D15) DOMAIN-CONTAINING PROTEIN"/>
    <property type="match status" value="1"/>
</dbReference>
<evidence type="ECO:0000256" key="2">
    <source>
        <dbReference type="ARBA" id="ARBA00010248"/>
    </source>
</evidence>
<keyword evidence="5" id="KW-0472">Membrane</keyword>
<dbReference type="Gene3D" id="3.10.20.310">
    <property type="entry name" value="membrane protein fhac"/>
    <property type="match status" value="2"/>
</dbReference>
<evidence type="ECO:0000256" key="7">
    <source>
        <dbReference type="ARBA" id="ARBA00093548"/>
    </source>
</evidence>
<gene>
    <name evidence="12" type="ORF">DEW08_05035</name>
</gene>
<reference evidence="13" key="1">
    <citation type="submission" date="2018-05" db="EMBL/GenBank/DDBJ databases">
        <title>Azospirillum thermophila sp. nov., a novel isolated from hot spring.</title>
        <authorList>
            <person name="Zhao Z."/>
        </authorList>
    </citation>
    <scope>NUCLEOTIDE SEQUENCE [LARGE SCALE GENOMIC DNA]</scope>
    <source>
        <strain evidence="13">CFH 70021</strain>
    </source>
</reference>
<evidence type="ECO:0000256" key="8">
    <source>
        <dbReference type="SAM" id="SignalP"/>
    </source>
</evidence>
<keyword evidence="4" id="KW-0812">Transmembrane</keyword>
<evidence type="ECO:0000256" key="3">
    <source>
        <dbReference type="ARBA" id="ARBA00015419"/>
    </source>
</evidence>
<feature type="domain" description="Bacterial surface antigen (D15)" evidence="9">
    <location>
        <begin position="335"/>
        <end position="643"/>
    </location>
</feature>
<dbReference type="PANTHER" id="PTHR12815">
    <property type="entry name" value="SORTING AND ASSEMBLY MACHINERY SAMM50 PROTEIN FAMILY MEMBER"/>
    <property type="match status" value="1"/>
</dbReference>
<evidence type="ECO:0000313" key="13">
    <source>
        <dbReference type="Proteomes" id="UP000245629"/>
    </source>
</evidence>
<name>A0A2S2CMZ2_9PROT</name>
<dbReference type="Pfam" id="PF17243">
    <property type="entry name" value="POTRA_TamA_1"/>
    <property type="match status" value="1"/>
</dbReference>
<protein>
    <recommendedName>
        <fullName evidence="3">Translocation and assembly module subunit TamA</fullName>
    </recommendedName>
    <alternativeName>
        <fullName evidence="6">Autotransporter assembly factor TamA</fullName>
    </alternativeName>
</protein>
<dbReference type="InterPro" id="IPR010827">
    <property type="entry name" value="BamA/TamA_POTRA"/>
</dbReference>
<comment type="subunit">
    <text evidence="7">Interacts with TamB to form the translocation and assembly module (TAM).</text>
</comment>
<dbReference type="InterPro" id="IPR039910">
    <property type="entry name" value="D15-like"/>
</dbReference>
<keyword evidence="8" id="KW-0732">Signal</keyword>
<dbReference type="EMBL" id="CP029352">
    <property type="protein sequence ID" value="AWK85871.1"/>
    <property type="molecule type" value="Genomic_DNA"/>
</dbReference>
<feature type="chain" id="PRO_5015398895" description="Translocation and assembly module subunit TamA" evidence="8">
    <location>
        <begin position="30"/>
        <end position="643"/>
    </location>
</feature>